<dbReference type="OrthoDB" id="3353710at2759"/>
<sequence length="331" mass="36610">MDDVPLPFLPPATLQHLDLTMSVRTPEYPLPSLPRLLGLLERCPQLREAKLRGRPERSDTPIAATMVALPSLTQLALTLYPLHANATLLSHLVLPETQMTLCVRGQVRATIGETMAHMLLLLHPAHPSLRWTKALRRLLLTWAPGRWDLHAHCGADDFTGAPALSLAGRAHAHEGMPLRGLVGGWAFSTENIEVAVLSFVNNNIANDEARNFVREPITRAQWVAALEALPTLRTLRIIGLVSEDVWALVDALGSTEPAVLCPKLEALEFMDVRSRPWNTVWGQLVDAVKVRARREGAKGGLERVEFFNCCVTGSEEMDKEFNDFGVDLVVE</sequence>
<keyword evidence="2" id="KW-1185">Reference proteome</keyword>
<accession>A0A2G8S9P7</accession>
<evidence type="ECO:0000313" key="2">
    <source>
        <dbReference type="Proteomes" id="UP000230002"/>
    </source>
</evidence>
<gene>
    <name evidence="1" type="ORF">GSI_07175</name>
</gene>
<dbReference type="STRING" id="1077348.A0A2G8S9P7"/>
<name>A0A2G8S9P7_9APHY</name>
<dbReference type="EMBL" id="AYKW01000014">
    <property type="protein sequence ID" value="PIL30476.1"/>
    <property type="molecule type" value="Genomic_DNA"/>
</dbReference>
<evidence type="ECO:0008006" key="3">
    <source>
        <dbReference type="Google" id="ProtNLM"/>
    </source>
</evidence>
<proteinExistence type="predicted"/>
<organism evidence="1 2">
    <name type="scientific">Ganoderma sinense ZZ0214-1</name>
    <dbReference type="NCBI Taxonomy" id="1077348"/>
    <lineage>
        <taxon>Eukaryota</taxon>
        <taxon>Fungi</taxon>
        <taxon>Dikarya</taxon>
        <taxon>Basidiomycota</taxon>
        <taxon>Agaricomycotina</taxon>
        <taxon>Agaricomycetes</taxon>
        <taxon>Polyporales</taxon>
        <taxon>Polyporaceae</taxon>
        <taxon>Ganoderma</taxon>
    </lineage>
</organism>
<evidence type="ECO:0000313" key="1">
    <source>
        <dbReference type="EMBL" id="PIL30476.1"/>
    </source>
</evidence>
<protein>
    <recommendedName>
        <fullName evidence="3">F-box domain-containing protein</fullName>
    </recommendedName>
</protein>
<dbReference type="AlphaFoldDB" id="A0A2G8S9P7"/>
<comment type="caution">
    <text evidence="1">The sequence shown here is derived from an EMBL/GenBank/DDBJ whole genome shotgun (WGS) entry which is preliminary data.</text>
</comment>
<reference evidence="1 2" key="1">
    <citation type="journal article" date="2015" name="Sci. Rep.">
        <title>Chromosome-level genome map provides insights into diverse defense mechanisms in the medicinal fungus Ganoderma sinense.</title>
        <authorList>
            <person name="Zhu Y."/>
            <person name="Xu J."/>
            <person name="Sun C."/>
            <person name="Zhou S."/>
            <person name="Xu H."/>
            <person name="Nelson D.R."/>
            <person name="Qian J."/>
            <person name="Song J."/>
            <person name="Luo H."/>
            <person name="Xiang L."/>
            <person name="Li Y."/>
            <person name="Xu Z."/>
            <person name="Ji A."/>
            <person name="Wang L."/>
            <person name="Lu S."/>
            <person name="Hayward A."/>
            <person name="Sun W."/>
            <person name="Li X."/>
            <person name="Schwartz D.C."/>
            <person name="Wang Y."/>
            <person name="Chen S."/>
        </authorList>
    </citation>
    <scope>NUCLEOTIDE SEQUENCE [LARGE SCALE GENOMIC DNA]</scope>
    <source>
        <strain evidence="1 2">ZZ0214-1</strain>
    </source>
</reference>
<dbReference type="Proteomes" id="UP000230002">
    <property type="component" value="Unassembled WGS sequence"/>
</dbReference>